<dbReference type="EMBL" id="CAJNIZ010046470">
    <property type="protein sequence ID" value="CAE7749329.1"/>
    <property type="molecule type" value="Genomic_DNA"/>
</dbReference>
<dbReference type="GO" id="GO:0016787">
    <property type="term" value="F:hydrolase activity"/>
    <property type="evidence" value="ECO:0007669"/>
    <property type="project" value="InterPro"/>
</dbReference>
<dbReference type="Proteomes" id="UP000649617">
    <property type="component" value="Unassembled WGS sequence"/>
</dbReference>
<dbReference type="Pfam" id="PF03283">
    <property type="entry name" value="PAE"/>
    <property type="match status" value="1"/>
</dbReference>
<organism evidence="1 2">
    <name type="scientific">Symbiodinium pilosum</name>
    <name type="common">Dinoflagellate</name>
    <dbReference type="NCBI Taxonomy" id="2952"/>
    <lineage>
        <taxon>Eukaryota</taxon>
        <taxon>Sar</taxon>
        <taxon>Alveolata</taxon>
        <taxon>Dinophyceae</taxon>
        <taxon>Suessiales</taxon>
        <taxon>Symbiodiniaceae</taxon>
        <taxon>Symbiodinium</taxon>
    </lineage>
</organism>
<comment type="caution">
    <text evidence="1">The sequence shown here is derived from an EMBL/GenBank/DDBJ whole genome shotgun (WGS) entry which is preliminary data.</text>
</comment>
<dbReference type="AlphaFoldDB" id="A0A812XKK2"/>
<sequence length="395" mass="43415">MGRAGFNLLHVQYPLEAALQDGAGCGLGDDYEFVLRVPEHGPNHKDLVVEFLGGGGCWNYTTCNATTIGWQGQETTRYWMSQNLLAPTKAQFGASLTMCRFPLLGGGIRDFCKEENPYRTWTYLSLSYCTGDQHLGNNIATYSDGNGNNMVVRHLGAVNVDSVLTWARQLFPDLQRIHVIGESAGGWATFAWARQVAHRWPQARVAGWSDSALHLLCPSPVCHQALPMVDDSWNAINHLVAPPSSQLLTADAIRKPGWSLADLMVEALEELGGRLTFGVFTRSADAYQRLYWSLFGGHSFEWTSGMVALVNEMERRLPPSLLRTYVVSGSDHCIHRSDDLWTLQQGGVRFIHWLGNLSSCSVPAGSARVWDPAVGSEATYVGDASCNIQRCGGHG</sequence>
<dbReference type="OrthoDB" id="2015280at2759"/>
<dbReference type="SUPFAM" id="SSF53474">
    <property type="entry name" value="alpha/beta-Hydrolases"/>
    <property type="match status" value="1"/>
</dbReference>
<protein>
    <submittedName>
        <fullName evidence="1">Uncharacterized protein</fullName>
    </submittedName>
</protein>
<name>A0A812XKK2_SYMPI</name>
<accession>A0A812XKK2</accession>
<proteinExistence type="predicted"/>
<dbReference type="PANTHER" id="PTHR21562">
    <property type="entry name" value="NOTUM-RELATED"/>
    <property type="match status" value="1"/>
</dbReference>
<evidence type="ECO:0000313" key="2">
    <source>
        <dbReference type="Proteomes" id="UP000649617"/>
    </source>
</evidence>
<dbReference type="PANTHER" id="PTHR21562:SF83">
    <property type="entry name" value="PECTIN ACETYLESTERASE 4"/>
    <property type="match status" value="1"/>
</dbReference>
<keyword evidence="2" id="KW-1185">Reference proteome</keyword>
<evidence type="ECO:0000313" key="1">
    <source>
        <dbReference type="EMBL" id="CAE7749329.1"/>
    </source>
</evidence>
<reference evidence="1" key="1">
    <citation type="submission" date="2021-02" db="EMBL/GenBank/DDBJ databases">
        <authorList>
            <person name="Dougan E. K."/>
            <person name="Rhodes N."/>
            <person name="Thang M."/>
            <person name="Chan C."/>
        </authorList>
    </citation>
    <scope>NUCLEOTIDE SEQUENCE</scope>
</reference>
<dbReference type="InterPro" id="IPR004963">
    <property type="entry name" value="PAE/NOTUM"/>
</dbReference>
<dbReference type="Gene3D" id="3.40.50.1820">
    <property type="entry name" value="alpha/beta hydrolase"/>
    <property type="match status" value="1"/>
</dbReference>
<dbReference type="InterPro" id="IPR029058">
    <property type="entry name" value="AB_hydrolase_fold"/>
</dbReference>
<gene>
    <name evidence="1" type="ORF">SPIL2461_LOCUS21676</name>
</gene>